<name>A0AAN6XUQ8_9PEZI</name>
<comment type="caution">
    <text evidence="2">The sequence shown here is derived from an EMBL/GenBank/DDBJ whole genome shotgun (WGS) entry which is preliminary data.</text>
</comment>
<dbReference type="GO" id="GO:0004672">
    <property type="term" value="F:protein kinase activity"/>
    <property type="evidence" value="ECO:0007669"/>
    <property type="project" value="InterPro"/>
</dbReference>
<proteinExistence type="predicted"/>
<dbReference type="GO" id="GO:0005524">
    <property type="term" value="F:ATP binding"/>
    <property type="evidence" value="ECO:0007669"/>
    <property type="project" value="InterPro"/>
</dbReference>
<dbReference type="Proteomes" id="UP001301769">
    <property type="component" value="Unassembled WGS sequence"/>
</dbReference>
<protein>
    <recommendedName>
        <fullName evidence="1">Protein kinase domain-containing protein</fullName>
    </recommendedName>
</protein>
<evidence type="ECO:0000313" key="3">
    <source>
        <dbReference type="Proteomes" id="UP001301769"/>
    </source>
</evidence>
<reference evidence="2" key="2">
    <citation type="submission" date="2023-05" db="EMBL/GenBank/DDBJ databases">
        <authorList>
            <consortium name="Lawrence Berkeley National Laboratory"/>
            <person name="Steindorff A."/>
            <person name="Hensen N."/>
            <person name="Bonometti L."/>
            <person name="Westerberg I."/>
            <person name="Brannstrom I.O."/>
            <person name="Guillou S."/>
            <person name="Cros-Aarteil S."/>
            <person name="Calhoun S."/>
            <person name="Haridas S."/>
            <person name="Kuo A."/>
            <person name="Mondo S."/>
            <person name="Pangilinan J."/>
            <person name="Riley R."/>
            <person name="Labutti K."/>
            <person name="Andreopoulos B."/>
            <person name="Lipzen A."/>
            <person name="Chen C."/>
            <person name="Yanf M."/>
            <person name="Daum C."/>
            <person name="Ng V."/>
            <person name="Clum A."/>
            <person name="Ohm R."/>
            <person name="Martin F."/>
            <person name="Silar P."/>
            <person name="Natvig D."/>
            <person name="Lalanne C."/>
            <person name="Gautier V."/>
            <person name="Ament-Velasquez S.L."/>
            <person name="Kruys A."/>
            <person name="Hutchinson M.I."/>
            <person name="Powell A.J."/>
            <person name="Barry K."/>
            <person name="Miller A.N."/>
            <person name="Grigoriev I.V."/>
            <person name="Debuchy R."/>
            <person name="Gladieux P."/>
            <person name="Thoren M.H."/>
            <person name="Johannesson H."/>
        </authorList>
    </citation>
    <scope>NUCLEOTIDE SEQUENCE</scope>
    <source>
        <strain evidence="2">PSN293</strain>
    </source>
</reference>
<sequence>MIGTSGLLYRFSESLVYKTNVSSREIALMEAAGSLTLRPLTRVLKKGRSPDSPSRGRIKAVIMEFGKKFRPRNIPAEKMRDIVVDMFLLLQNIHSDCGIVHGSIRPSAFLWGRDGRLKLADFSLGRFIQEDPAVWEAQEDLEGLVEEKYLTPERMRKREETLAAAQAKGIQPRDVPGAGTPAPTVFDDYFALAVTLWGMFTGKKPVNHQFNTRNVRKSDLLEVKDKLVREWIWKVLKMAGCQSW</sequence>
<feature type="domain" description="Protein kinase" evidence="1">
    <location>
        <begin position="1"/>
        <end position="244"/>
    </location>
</feature>
<gene>
    <name evidence="2" type="ORF">QBC37DRAFT_299130</name>
</gene>
<dbReference type="EMBL" id="MU858309">
    <property type="protein sequence ID" value="KAK4207243.1"/>
    <property type="molecule type" value="Genomic_DNA"/>
</dbReference>
<dbReference type="InterPro" id="IPR000719">
    <property type="entry name" value="Prot_kinase_dom"/>
</dbReference>
<evidence type="ECO:0000259" key="1">
    <source>
        <dbReference type="PROSITE" id="PS50011"/>
    </source>
</evidence>
<dbReference type="InterPro" id="IPR011009">
    <property type="entry name" value="Kinase-like_dom_sf"/>
</dbReference>
<evidence type="ECO:0000313" key="2">
    <source>
        <dbReference type="EMBL" id="KAK4207243.1"/>
    </source>
</evidence>
<dbReference type="PROSITE" id="PS50011">
    <property type="entry name" value="PROTEIN_KINASE_DOM"/>
    <property type="match status" value="1"/>
</dbReference>
<dbReference type="Gene3D" id="1.10.510.10">
    <property type="entry name" value="Transferase(Phosphotransferase) domain 1"/>
    <property type="match status" value="1"/>
</dbReference>
<accession>A0AAN6XUQ8</accession>
<reference evidence="2" key="1">
    <citation type="journal article" date="2023" name="Mol. Phylogenet. Evol.">
        <title>Genome-scale phylogeny and comparative genomics of the fungal order Sordariales.</title>
        <authorList>
            <person name="Hensen N."/>
            <person name="Bonometti L."/>
            <person name="Westerberg I."/>
            <person name="Brannstrom I.O."/>
            <person name="Guillou S."/>
            <person name="Cros-Aarteil S."/>
            <person name="Calhoun S."/>
            <person name="Haridas S."/>
            <person name="Kuo A."/>
            <person name="Mondo S."/>
            <person name="Pangilinan J."/>
            <person name="Riley R."/>
            <person name="LaButti K."/>
            <person name="Andreopoulos B."/>
            <person name="Lipzen A."/>
            <person name="Chen C."/>
            <person name="Yan M."/>
            <person name="Daum C."/>
            <person name="Ng V."/>
            <person name="Clum A."/>
            <person name="Steindorff A."/>
            <person name="Ohm R.A."/>
            <person name="Martin F."/>
            <person name="Silar P."/>
            <person name="Natvig D.O."/>
            <person name="Lalanne C."/>
            <person name="Gautier V."/>
            <person name="Ament-Velasquez S.L."/>
            <person name="Kruys A."/>
            <person name="Hutchinson M.I."/>
            <person name="Powell A.J."/>
            <person name="Barry K."/>
            <person name="Miller A.N."/>
            <person name="Grigoriev I.V."/>
            <person name="Debuchy R."/>
            <person name="Gladieux P."/>
            <person name="Hiltunen Thoren M."/>
            <person name="Johannesson H."/>
        </authorList>
    </citation>
    <scope>NUCLEOTIDE SEQUENCE</scope>
    <source>
        <strain evidence="2">PSN293</strain>
    </source>
</reference>
<dbReference type="SUPFAM" id="SSF56112">
    <property type="entry name" value="Protein kinase-like (PK-like)"/>
    <property type="match status" value="1"/>
</dbReference>
<keyword evidence="3" id="KW-1185">Reference proteome</keyword>
<organism evidence="2 3">
    <name type="scientific">Rhypophila decipiens</name>
    <dbReference type="NCBI Taxonomy" id="261697"/>
    <lineage>
        <taxon>Eukaryota</taxon>
        <taxon>Fungi</taxon>
        <taxon>Dikarya</taxon>
        <taxon>Ascomycota</taxon>
        <taxon>Pezizomycotina</taxon>
        <taxon>Sordariomycetes</taxon>
        <taxon>Sordariomycetidae</taxon>
        <taxon>Sordariales</taxon>
        <taxon>Naviculisporaceae</taxon>
        <taxon>Rhypophila</taxon>
    </lineage>
</organism>
<dbReference type="AlphaFoldDB" id="A0AAN6XUQ8"/>